<keyword evidence="3" id="KW-1185">Reference proteome</keyword>
<comment type="caution">
    <text evidence="2">The sequence shown here is derived from an EMBL/GenBank/DDBJ whole genome shotgun (WGS) entry which is preliminary data.</text>
</comment>
<name>A0A1V9YJ11_ACHHY</name>
<proteinExistence type="predicted"/>
<evidence type="ECO:0000313" key="3">
    <source>
        <dbReference type="Proteomes" id="UP000243579"/>
    </source>
</evidence>
<evidence type="ECO:0000313" key="2">
    <source>
        <dbReference type="EMBL" id="OQR85705.1"/>
    </source>
</evidence>
<feature type="region of interest" description="Disordered" evidence="1">
    <location>
        <begin position="58"/>
        <end position="82"/>
    </location>
</feature>
<dbReference type="AlphaFoldDB" id="A0A1V9YJ11"/>
<evidence type="ECO:0000256" key="1">
    <source>
        <dbReference type="SAM" id="MobiDB-lite"/>
    </source>
</evidence>
<organism evidence="2 3">
    <name type="scientific">Achlya hypogyna</name>
    <name type="common">Oomycete</name>
    <name type="synonym">Protoachlya hypogyna</name>
    <dbReference type="NCBI Taxonomy" id="1202772"/>
    <lineage>
        <taxon>Eukaryota</taxon>
        <taxon>Sar</taxon>
        <taxon>Stramenopiles</taxon>
        <taxon>Oomycota</taxon>
        <taxon>Saprolegniomycetes</taxon>
        <taxon>Saprolegniales</taxon>
        <taxon>Achlyaceae</taxon>
        <taxon>Achlya</taxon>
    </lineage>
</organism>
<dbReference type="Proteomes" id="UP000243579">
    <property type="component" value="Unassembled WGS sequence"/>
</dbReference>
<protein>
    <submittedName>
        <fullName evidence="2">Uncharacterized protein</fullName>
    </submittedName>
</protein>
<dbReference type="EMBL" id="JNBR01001618">
    <property type="protein sequence ID" value="OQR85705.1"/>
    <property type="molecule type" value="Genomic_DNA"/>
</dbReference>
<sequence>MGCSGKPHRCRPCGDDGGAGRKLAASFGKITSNTWIKALRKAQPFEDTYVAIADEEVLAEDDTIEDDQEESEVEGLLGDEEH</sequence>
<gene>
    <name evidence="2" type="ORF">ACHHYP_11517</name>
</gene>
<accession>A0A1V9YJ11</accession>
<reference evidence="2 3" key="1">
    <citation type="journal article" date="2014" name="Genome Biol. Evol.">
        <title>The secreted proteins of Achlya hypogyna and Thraustotheca clavata identify the ancestral oomycete secretome and reveal gene acquisitions by horizontal gene transfer.</title>
        <authorList>
            <person name="Misner I."/>
            <person name="Blouin N."/>
            <person name="Leonard G."/>
            <person name="Richards T.A."/>
            <person name="Lane C.E."/>
        </authorList>
    </citation>
    <scope>NUCLEOTIDE SEQUENCE [LARGE SCALE GENOMIC DNA]</scope>
    <source>
        <strain evidence="2 3">ATCC 48635</strain>
    </source>
</reference>